<proteinExistence type="predicted"/>
<dbReference type="Gene3D" id="3.40.50.300">
    <property type="entry name" value="P-loop containing nucleotide triphosphate hydrolases"/>
    <property type="match status" value="1"/>
</dbReference>
<dbReference type="RefSeq" id="WP_311161973.1">
    <property type="nucleotide sequence ID" value="NZ_JAVQLW010000003.1"/>
</dbReference>
<dbReference type="SUPFAM" id="SSF46689">
    <property type="entry name" value="Homeodomain-like"/>
    <property type="match status" value="1"/>
</dbReference>
<dbReference type="InterPro" id="IPR001789">
    <property type="entry name" value="Sig_transdc_resp-reg_receiver"/>
</dbReference>
<evidence type="ECO:0000256" key="1">
    <source>
        <dbReference type="ARBA" id="ARBA00022741"/>
    </source>
</evidence>
<dbReference type="InterPro" id="IPR011006">
    <property type="entry name" value="CheY-like_superfamily"/>
</dbReference>
<keyword evidence="2" id="KW-0067">ATP-binding</keyword>
<dbReference type="Gene3D" id="1.10.10.60">
    <property type="entry name" value="Homeodomain-like"/>
    <property type="match status" value="1"/>
</dbReference>
<gene>
    <name evidence="8" type="ORF">RGQ15_17520</name>
</gene>
<dbReference type="Pfam" id="PF00158">
    <property type="entry name" value="Sigma54_activat"/>
    <property type="match status" value="1"/>
</dbReference>
<dbReference type="InterPro" id="IPR058031">
    <property type="entry name" value="AAA_lid_NorR"/>
</dbReference>
<dbReference type="PANTHER" id="PTHR32071">
    <property type="entry name" value="TRANSCRIPTIONAL REGULATORY PROTEIN"/>
    <property type="match status" value="1"/>
</dbReference>
<feature type="modified residue" description="4-aspartylphosphate" evidence="5">
    <location>
        <position position="55"/>
    </location>
</feature>
<evidence type="ECO:0000313" key="9">
    <source>
        <dbReference type="Proteomes" id="UP001269144"/>
    </source>
</evidence>
<dbReference type="PANTHER" id="PTHR32071:SF57">
    <property type="entry name" value="C4-DICARBOXYLATE TRANSPORT TRANSCRIPTIONAL REGULATORY PROTEIN DCTD"/>
    <property type="match status" value="1"/>
</dbReference>
<dbReference type="Pfam" id="PF00072">
    <property type="entry name" value="Response_reg"/>
    <property type="match status" value="1"/>
</dbReference>
<dbReference type="PROSITE" id="PS50110">
    <property type="entry name" value="RESPONSE_REGULATORY"/>
    <property type="match status" value="1"/>
</dbReference>
<dbReference type="Proteomes" id="UP001269144">
    <property type="component" value="Unassembled WGS sequence"/>
</dbReference>
<protein>
    <submittedName>
        <fullName evidence="8">Sigma-54 dependent transcriptional regulator</fullName>
    </submittedName>
</protein>
<keyword evidence="9" id="KW-1185">Reference proteome</keyword>
<dbReference type="CDD" id="cd00009">
    <property type="entry name" value="AAA"/>
    <property type="match status" value="1"/>
</dbReference>
<dbReference type="PROSITE" id="PS50045">
    <property type="entry name" value="SIGMA54_INTERACT_4"/>
    <property type="match status" value="1"/>
</dbReference>
<dbReference type="CDD" id="cd17549">
    <property type="entry name" value="REC_DctD-like"/>
    <property type="match status" value="1"/>
</dbReference>
<evidence type="ECO:0000256" key="2">
    <source>
        <dbReference type="ARBA" id="ARBA00022840"/>
    </source>
</evidence>
<dbReference type="Pfam" id="PF25601">
    <property type="entry name" value="AAA_lid_14"/>
    <property type="match status" value="1"/>
</dbReference>
<evidence type="ECO:0000256" key="5">
    <source>
        <dbReference type="PROSITE-ProRule" id="PRU00169"/>
    </source>
</evidence>
<dbReference type="InterPro" id="IPR025944">
    <property type="entry name" value="Sigma_54_int_dom_CS"/>
</dbReference>
<dbReference type="SUPFAM" id="SSF52172">
    <property type="entry name" value="CheY-like"/>
    <property type="match status" value="1"/>
</dbReference>
<dbReference type="InterPro" id="IPR003593">
    <property type="entry name" value="AAA+_ATPase"/>
</dbReference>
<feature type="domain" description="Response regulatory" evidence="7">
    <location>
        <begin position="6"/>
        <end position="120"/>
    </location>
</feature>
<dbReference type="Gene3D" id="3.40.50.2300">
    <property type="match status" value="1"/>
</dbReference>
<keyword evidence="5" id="KW-0597">Phosphoprotein</keyword>
<accession>A0ABU2HXX5</accession>
<dbReference type="InterPro" id="IPR009057">
    <property type="entry name" value="Homeodomain-like_sf"/>
</dbReference>
<evidence type="ECO:0000256" key="3">
    <source>
        <dbReference type="ARBA" id="ARBA00023015"/>
    </source>
</evidence>
<sequence>MTDMPLVRLVDDDPDLLAAQVQSLEIAGFRAEAFTEPDAALRDLGTDWPGIVLSDVRMPKMDGFQLFERIHAIDPELPVILLTGHGDVPMAVAALRQGVYDFLTKPIGGGSLIAALGRAASARALVLENRNLRRLQHERSASETRLIGQSAFMMHLRETVERLGGAEGDVMILGPTGSGKETVARAIHRQSQRLARNFVRVSCATLDEARFDSEMRGSEAAGRGQRIAGQLERAHRGTLYLDDVEALSPALQARLLELIEDKAFVPTGATGPRPLDVRIIAASRADLGQCMKDGSFRSDLFYRLSGITLTLPPLAERREDIPELFQHFLLSVAARMDLPVRPITGEVKARLSAYGWPGNLRELRHFAEHHALGLSPFEPSASGAESQGLTDLVAEYEAELIRDALRLAEGNATAAMSRLRLARKTFYDKLTRHGIKPVEFRRTRT</sequence>
<dbReference type="EMBL" id="JAVQLW010000003">
    <property type="protein sequence ID" value="MDS9469365.1"/>
    <property type="molecule type" value="Genomic_DNA"/>
</dbReference>
<keyword evidence="1" id="KW-0547">Nucleotide-binding</keyword>
<evidence type="ECO:0000259" key="6">
    <source>
        <dbReference type="PROSITE" id="PS50045"/>
    </source>
</evidence>
<dbReference type="PROSITE" id="PS00688">
    <property type="entry name" value="SIGMA54_INTERACT_3"/>
    <property type="match status" value="1"/>
</dbReference>
<evidence type="ECO:0000256" key="4">
    <source>
        <dbReference type="ARBA" id="ARBA00023163"/>
    </source>
</evidence>
<dbReference type="InterPro" id="IPR002078">
    <property type="entry name" value="Sigma_54_int"/>
</dbReference>
<dbReference type="SUPFAM" id="SSF52540">
    <property type="entry name" value="P-loop containing nucleoside triphosphate hydrolases"/>
    <property type="match status" value="1"/>
</dbReference>
<name>A0ABU2HXX5_9RHOB</name>
<feature type="domain" description="Sigma-54 factor interaction" evidence="6">
    <location>
        <begin position="146"/>
        <end position="372"/>
    </location>
</feature>
<reference evidence="9" key="1">
    <citation type="submission" date="2023-07" db="EMBL/GenBank/DDBJ databases">
        <title>Paracoccus sp. MBLB3053 whole genome sequence.</title>
        <authorList>
            <person name="Hwang C.Y."/>
            <person name="Cho E.-S."/>
            <person name="Seo M.-J."/>
        </authorList>
    </citation>
    <scope>NUCLEOTIDE SEQUENCE [LARGE SCALE GENOMIC DNA]</scope>
    <source>
        <strain evidence="9">MBLB3053</strain>
    </source>
</reference>
<dbReference type="Gene3D" id="1.10.8.60">
    <property type="match status" value="1"/>
</dbReference>
<evidence type="ECO:0000313" key="8">
    <source>
        <dbReference type="EMBL" id="MDS9469365.1"/>
    </source>
</evidence>
<organism evidence="8 9">
    <name type="scientific">Paracoccus aurantius</name>
    <dbReference type="NCBI Taxonomy" id="3073814"/>
    <lineage>
        <taxon>Bacteria</taxon>
        <taxon>Pseudomonadati</taxon>
        <taxon>Pseudomonadota</taxon>
        <taxon>Alphaproteobacteria</taxon>
        <taxon>Rhodobacterales</taxon>
        <taxon>Paracoccaceae</taxon>
        <taxon>Paracoccus</taxon>
    </lineage>
</organism>
<evidence type="ECO:0000259" key="7">
    <source>
        <dbReference type="PROSITE" id="PS50110"/>
    </source>
</evidence>
<keyword evidence="3" id="KW-0805">Transcription regulation</keyword>
<dbReference type="SMART" id="SM00382">
    <property type="entry name" value="AAA"/>
    <property type="match status" value="1"/>
</dbReference>
<keyword evidence="4" id="KW-0804">Transcription</keyword>
<dbReference type="InterPro" id="IPR027417">
    <property type="entry name" value="P-loop_NTPase"/>
</dbReference>
<dbReference type="SMART" id="SM00448">
    <property type="entry name" value="REC"/>
    <property type="match status" value="1"/>
</dbReference>
<comment type="caution">
    <text evidence="8">The sequence shown here is derived from an EMBL/GenBank/DDBJ whole genome shotgun (WGS) entry which is preliminary data.</text>
</comment>